<organism evidence="2 3">
    <name type="scientific">Aspergillus versicolor CBS 583.65</name>
    <dbReference type="NCBI Taxonomy" id="1036611"/>
    <lineage>
        <taxon>Eukaryota</taxon>
        <taxon>Fungi</taxon>
        <taxon>Dikarya</taxon>
        <taxon>Ascomycota</taxon>
        <taxon>Pezizomycotina</taxon>
        <taxon>Eurotiomycetes</taxon>
        <taxon>Eurotiomycetidae</taxon>
        <taxon>Eurotiales</taxon>
        <taxon>Aspergillaceae</taxon>
        <taxon>Aspergillus</taxon>
        <taxon>Aspergillus subgen. Nidulantes</taxon>
    </lineage>
</organism>
<accession>A0A1L9PB71</accession>
<protein>
    <submittedName>
        <fullName evidence="2">Uncharacterized protein</fullName>
    </submittedName>
</protein>
<name>A0A1L9PB71_ASPVE</name>
<evidence type="ECO:0000313" key="3">
    <source>
        <dbReference type="Proteomes" id="UP000184073"/>
    </source>
</evidence>
<keyword evidence="1" id="KW-1133">Transmembrane helix</keyword>
<evidence type="ECO:0000256" key="1">
    <source>
        <dbReference type="SAM" id="Phobius"/>
    </source>
</evidence>
<dbReference type="GeneID" id="63729510"/>
<sequence>MTPTESTQALQKVFPARQRLVCVSVFDAAPARHGYAGYDLLCYMAVLQLGISAIPLGIWGDWGILLVTDAGIILSITTASLPQWQQEKWCCRHNSSKSVILTRGNGSQHAIVVVGTGQGLDLEDLASGPMDIDVSRASAMTPILMALSTLWIVLLIVAAVLQQNTWFLLATGGLGMFEIILLAGWPHQPKSFGVPLVFKEVIGAAGVMDTLFAVEQAYPRTGQAMLDTFFPGRLSNKERERWDELRQLSDTLDESARD</sequence>
<dbReference type="Proteomes" id="UP000184073">
    <property type="component" value="Unassembled WGS sequence"/>
</dbReference>
<feature type="transmembrane region" description="Helical" evidence="1">
    <location>
        <begin position="139"/>
        <end position="160"/>
    </location>
</feature>
<keyword evidence="1" id="KW-0472">Membrane</keyword>
<keyword evidence="3" id="KW-1185">Reference proteome</keyword>
<dbReference type="OrthoDB" id="1937642at2759"/>
<feature type="transmembrane region" description="Helical" evidence="1">
    <location>
        <begin position="166"/>
        <end position="185"/>
    </location>
</feature>
<evidence type="ECO:0000313" key="2">
    <source>
        <dbReference type="EMBL" id="OJI98779.1"/>
    </source>
</evidence>
<reference evidence="3" key="1">
    <citation type="journal article" date="2017" name="Genome Biol.">
        <title>Comparative genomics reveals high biological diversity and specific adaptations in the industrially and medically important fungal genus Aspergillus.</title>
        <authorList>
            <person name="de Vries R.P."/>
            <person name="Riley R."/>
            <person name="Wiebenga A."/>
            <person name="Aguilar-Osorio G."/>
            <person name="Amillis S."/>
            <person name="Uchima C.A."/>
            <person name="Anderluh G."/>
            <person name="Asadollahi M."/>
            <person name="Askin M."/>
            <person name="Barry K."/>
            <person name="Battaglia E."/>
            <person name="Bayram O."/>
            <person name="Benocci T."/>
            <person name="Braus-Stromeyer S.A."/>
            <person name="Caldana C."/>
            <person name="Canovas D."/>
            <person name="Cerqueira G.C."/>
            <person name="Chen F."/>
            <person name="Chen W."/>
            <person name="Choi C."/>
            <person name="Clum A."/>
            <person name="Dos Santos R.A."/>
            <person name="Damasio A.R."/>
            <person name="Diallinas G."/>
            <person name="Emri T."/>
            <person name="Fekete E."/>
            <person name="Flipphi M."/>
            <person name="Freyberg S."/>
            <person name="Gallo A."/>
            <person name="Gournas C."/>
            <person name="Habgood R."/>
            <person name="Hainaut M."/>
            <person name="Harispe M.L."/>
            <person name="Henrissat B."/>
            <person name="Hilden K.S."/>
            <person name="Hope R."/>
            <person name="Hossain A."/>
            <person name="Karabika E."/>
            <person name="Karaffa L."/>
            <person name="Karanyi Z."/>
            <person name="Krasevec N."/>
            <person name="Kuo A."/>
            <person name="Kusch H."/>
            <person name="LaButti K."/>
            <person name="Lagendijk E.L."/>
            <person name="Lapidus A."/>
            <person name="Levasseur A."/>
            <person name="Lindquist E."/>
            <person name="Lipzen A."/>
            <person name="Logrieco A.F."/>
            <person name="MacCabe A."/>
            <person name="Maekelae M.R."/>
            <person name="Malavazi I."/>
            <person name="Melin P."/>
            <person name="Meyer V."/>
            <person name="Mielnichuk N."/>
            <person name="Miskei M."/>
            <person name="Molnar A.P."/>
            <person name="Mule G."/>
            <person name="Ngan C.Y."/>
            <person name="Orejas M."/>
            <person name="Orosz E."/>
            <person name="Ouedraogo J.P."/>
            <person name="Overkamp K.M."/>
            <person name="Park H.-S."/>
            <person name="Perrone G."/>
            <person name="Piumi F."/>
            <person name="Punt P.J."/>
            <person name="Ram A.F."/>
            <person name="Ramon A."/>
            <person name="Rauscher S."/>
            <person name="Record E."/>
            <person name="Riano-Pachon D.M."/>
            <person name="Robert V."/>
            <person name="Roehrig J."/>
            <person name="Ruller R."/>
            <person name="Salamov A."/>
            <person name="Salih N.S."/>
            <person name="Samson R.A."/>
            <person name="Sandor E."/>
            <person name="Sanguinetti M."/>
            <person name="Schuetze T."/>
            <person name="Sepcic K."/>
            <person name="Shelest E."/>
            <person name="Sherlock G."/>
            <person name="Sophianopoulou V."/>
            <person name="Squina F.M."/>
            <person name="Sun H."/>
            <person name="Susca A."/>
            <person name="Todd R.B."/>
            <person name="Tsang A."/>
            <person name="Unkles S.E."/>
            <person name="van de Wiele N."/>
            <person name="van Rossen-Uffink D."/>
            <person name="Oliveira J.V."/>
            <person name="Vesth T.C."/>
            <person name="Visser J."/>
            <person name="Yu J.-H."/>
            <person name="Zhou M."/>
            <person name="Andersen M.R."/>
            <person name="Archer D.B."/>
            <person name="Baker S.E."/>
            <person name="Benoit I."/>
            <person name="Brakhage A.A."/>
            <person name="Braus G.H."/>
            <person name="Fischer R."/>
            <person name="Frisvad J.C."/>
            <person name="Goldman G.H."/>
            <person name="Houbraken J."/>
            <person name="Oakley B."/>
            <person name="Pocsi I."/>
            <person name="Scazzocchio C."/>
            <person name="Seiboth B."/>
            <person name="vanKuyk P.A."/>
            <person name="Wortman J."/>
            <person name="Dyer P.S."/>
            <person name="Grigoriev I.V."/>
        </authorList>
    </citation>
    <scope>NUCLEOTIDE SEQUENCE [LARGE SCALE GENOMIC DNA]</scope>
    <source>
        <strain evidence="3">CBS 583.65</strain>
    </source>
</reference>
<feature type="transmembrane region" description="Helical" evidence="1">
    <location>
        <begin position="40"/>
        <end position="58"/>
    </location>
</feature>
<dbReference type="EMBL" id="KV878126">
    <property type="protein sequence ID" value="OJI98779.1"/>
    <property type="molecule type" value="Genomic_DNA"/>
</dbReference>
<dbReference type="VEuPathDB" id="FungiDB:ASPVEDRAFT_483980"/>
<gene>
    <name evidence="2" type="ORF">ASPVEDRAFT_483980</name>
</gene>
<dbReference type="STRING" id="1036611.A0A1L9PB71"/>
<keyword evidence="1" id="KW-0812">Transmembrane</keyword>
<dbReference type="AlphaFoldDB" id="A0A1L9PB71"/>
<dbReference type="RefSeq" id="XP_040664542.1">
    <property type="nucleotide sequence ID" value="XM_040813999.1"/>
</dbReference>
<proteinExistence type="predicted"/>